<dbReference type="PROSITE" id="PS50977">
    <property type="entry name" value="HTH_TETR_2"/>
    <property type="match status" value="1"/>
</dbReference>
<protein>
    <submittedName>
        <fullName evidence="4">Transcriptional regulator, TetR family</fullName>
    </submittedName>
</protein>
<evidence type="ECO:0000256" key="1">
    <source>
        <dbReference type="ARBA" id="ARBA00023125"/>
    </source>
</evidence>
<evidence type="ECO:0000259" key="3">
    <source>
        <dbReference type="PROSITE" id="PS50977"/>
    </source>
</evidence>
<keyword evidence="1 2" id="KW-0238">DNA-binding</keyword>
<name>A0A1T4KKG0_9FIRM</name>
<organism evidence="4 5">
    <name type="scientific">Eubacterium ruminantium</name>
    <dbReference type="NCBI Taxonomy" id="42322"/>
    <lineage>
        <taxon>Bacteria</taxon>
        <taxon>Bacillati</taxon>
        <taxon>Bacillota</taxon>
        <taxon>Clostridia</taxon>
        <taxon>Eubacteriales</taxon>
        <taxon>Eubacteriaceae</taxon>
        <taxon>Eubacterium</taxon>
    </lineage>
</organism>
<dbReference type="Proteomes" id="UP000189857">
    <property type="component" value="Unassembled WGS sequence"/>
</dbReference>
<dbReference type="GO" id="GO:0003677">
    <property type="term" value="F:DNA binding"/>
    <property type="evidence" value="ECO:0007669"/>
    <property type="project" value="UniProtKB-UniRule"/>
</dbReference>
<dbReference type="OrthoDB" id="9780939at2"/>
<dbReference type="PANTHER" id="PTHR43479">
    <property type="entry name" value="ACREF/ENVCD OPERON REPRESSOR-RELATED"/>
    <property type="match status" value="1"/>
</dbReference>
<dbReference type="Gene3D" id="1.10.10.60">
    <property type="entry name" value="Homeodomain-like"/>
    <property type="match status" value="1"/>
</dbReference>
<dbReference type="InterPro" id="IPR009057">
    <property type="entry name" value="Homeodomain-like_sf"/>
</dbReference>
<sequence length="203" mass="24376">MNDKFFALPEEKRNRIINAGFRVFSQNTYRKSPMNEIALEAGISKSLLFFYFKNKKEFYIFLWSCVRQITIDHLSNSNIYEEKDIFEMMYKGLQAKIEMMHKYPDMSNFALKAYYDDDEDIKNELSQIIEPFRQLSTNILIPELDPALFKEGLDLSMMYRDMYLASEGFLYHEMQSKDFSIDKMADDYKKMIDFWRSIYLRNA</sequence>
<dbReference type="SUPFAM" id="SSF46689">
    <property type="entry name" value="Homeodomain-like"/>
    <property type="match status" value="1"/>
</dbReference>
<dbReference type="InterPro" id="IPR036271">
    <property type="entry name" value="Tet_transcr_reg_TetR-rel_C_sf"/>
</dbReference>
<feature type="domain" description="HTH tetR-type" evidence="3">
    <location>
        <begin position="10"/>
        <end position="70"/>
    </location>
</feature>
<dbReference type="EMBL" id="FUXA01000004">
    <property type="protein sequence ID" value="SJZ42881.1"/>
    <property type="molecule type" value="Genomic_DNA"/>
</dbReference>
<dbReference type="SUPFAM" id="SSF48498">
    <property type="entry name" value="Tetracyclin repressor-like, C-terminal domain"/>
    <property type="match status" value="1"/>
</dbReference>
<dbReference type="AlphaFoldDB" id="A0A1T4KKG0"/>
<dbReference type="PANTHER" id="PTHR43479:SF11">
    <property type="entry name" value="ACREF_ENVCD OPERON REPRESSOR-RELATED"/>
    <property type="match status" value="1"/>
</dbReference>
<evidence type="ECO:0000256" key="2">
    <source>
        <dbReference type="PROSITE-ProRule" id="PRU00335"/>
    </source>
</evidence>
<dbReference type="Pfam" id="PF00440">
    <property type="entry name" value="TetR_N"/>
    <property type="match status" value="1"/>
</dbReference>
<proteinExistence type="predicted"/>
<dbReference type="InterPro" id="IPR001647">
    <property type="entry name" value="HTH_TetR"/>
</dbReference>
<feature type="DNA-binding region" description="H-T-H motif" evidence="2">
    <location>
        <begin position="33"/>
        <end position="52"/>
    </location>
</feature>
<keyword evidence="5" id="KW-1185">Reference proteome</keyword>
<dbReference type="RefSeq" id="WP_078786109.1">
    <property type="nucleotide sequence ID" value="NZ_CACZYW010000020.1"/>
</dbReference>
<dbReference type="Gene3D" id="1.10.357.10">
    <property type="entry name" value="Tetracycline Repressor, domain 2"/>
    <property type="match status" value="1"/>
</dbReference>
<reference evidence="4 5" key="1">
    <citation type="submission" date="2017-02" db="EMBL/GenBank/DDBJ databases">
        <authorList>
            <person name="Peterson S.W."/>
        </authorList>
    </citation>
    <scope>NUCLEOTIDE SEQUENCE [LARGE SCALE GENOMIC DNA]</scope>
    <source>
        <strain evidence="4 5">ATCC 17233</strain>
    </source>
</reference>
<accession>A0A1T4KKG0</accession>
<gene>
    <name evidence="4" type="ORF">SAMN02745110_00433</name>
</gene>
<dbReference type="PRINTS" id="PR00455">
    <property type="entry name" value="HTHTETR"/>
</dbReference>
<dbReference type="InterPro" id="IPR050624">
    <property type="entry name" value="HTH-type_Tx_Regulator"/>
</dbReference>
<evidence type="ECO:0000313" key="5">
    <source>
        <dbReference type="Proteomes" id="UP000189857"/>
    </source>
</evidence>
<evidence type="ECO:0000313" key="4">
    <source>
        <dbReference type="EMBL" id="SJZ42881.1"/>
    </source>
</evidence>